<accession>A0A0P1BQL1</accession>
<dbReference type="GO" id="GO:0006334">
    <property type="term" value="P:nucleosome assembly"/>
    <property type="evidence" value="ECO:0007669"/>
    <property type="project" value="InterPro"/>
</dbReference>
<organism evidence="4 5">
    <name type="scientific">Ceraceosorus bombacis</name>
    <dbReference type="NCBI Taxonomy" id="401625"/>
    <lineage>
        <taxon>Eukaryota</taxon>
        <taxon>Fungi</taxon>
        <taxon>Dikarya</taxon>
        <taxon>Basidiomycota</taxon>
        <taxon>Ustilaginomycotina</taxon>
        <taxon>Exobasidiomycetes</taxon>
        <taxon>Ceraceosorales</taxon>
        <taxon>Ceraceosoraceae</taxon>
        <taxon>Ceraceosorus</taxon>
    </lineage>
</organism>
<evidence type="ECO:0000313" key="5">
    <source>
        <dbReference type="Proteomes" id="UP000054845"/>
    </source>
</evidence>
<evidence type="ECO:0000256" key="1">
    <source>
        <dbReference type="ARBA" id="ARBA00009947"/>
    </source>
</evidence>
<dbReference type="STRING" id="401625.A0A0P1BQL1"/>
<dbReference type="Pfam" id="PF00956">
    <property type="entry name" value="NAP"/>
    <property type="match status" value="1"/>
</dbReference>
<evidence type="ECO:0000256" key="3">
    <source>
        <dbReference type="SAM" id="MobiDB-lite"/>
    </source>
</evidence>
<dbReference type="InterPro" id="IPR037231">
    <property type="entry name" value="NAP-like_sf"/>
</dbReference>
<dbReference type="Proteomes" id="UP000054845">
    <property type="component" value="Unassembled WGS sequence"/>
</dbReference>
<dbReference type="OrthoDB" id="19419at2759"/>
<dbReference type="Gene3D" id="3.30.1120.90">
    <property type="entry name" value="Nucleosome assembly protein"/>
    <property type="match status" value="1"/>
</dbReference>
<proteinExistence type="inferred from homology"/>
<dbReference type="EMBL" id="CCYA01000276">
    <property type="protein sequence ID" value="CEH18909.1"/>
    <property type="molecule type" value="Genomic_DNA"/>
</dbReference>
<feature type="region of interest" description="Disordered" evidence="3">
    <location>
        <begin position="214"/>
        <end position="255"/>
    </location>
</feature>
<dbReference type="SUPFAM" id="SSF143113">
    <property type="entry name" value="NAP-like"/>
    <property type="match status" value="1"/>
</dbReference>
<reference evidence="4 5" key="1">
    <citation type="submission" date="2014-09" db="EMBL/GenBank/DDBJ databases">
        <authorList>
            <person name="Magalhaes I.L.F."/>
            <person name="Oliveira U."/>
            <person name="Santos F.R."/>
            <person name="Vidigal T.H.D.A."/>
            <person name="Brescovit A.D."/>
            <person name="Santos A.J."/>
        </authorList>
    </citation>
    <scope>NUCLEOTIDE SEQUENCE [LARGE SCALE GENOMIC DNA]</scope>
</reference>
<protein>
    <submittedName>
        <fullName evidence="4">DNA replication factor/protein phosphatase inhibitor SET/SPR-2</fullName>
    </submittedName>
</protein>
<dbReference type="GO" id="GO:0005634">
    <property type="term" value="C:nucleus"/>
    <property type="evidence" value="ECO:0007669"/>
    <property type="project" value="InterPro"/>
</dbReference>
<evidence type="ECO:0000256" key="2">
    <source>
        <dbReference type="RuleBase" id="RU003876"/>
    </source>
</evidence>
<name>A0A0P1BQL1_9BASI</name>
<comment type="similarity">
    <text evidence="1 2">Belongs to the nucleosome assembly protein (NAP) family.</text>
</comment>
<sequence>MALSAHELPKALEPKYESLKKEFSEVDAELQRQANKLQKPLYEKRDAIIAEIEKFWPNALQNCPHVSSYFHDEDNAVFEHLTGISVTQSDKDPRESSVTFKFADNDFFGNKELTKTFTVKKNAPPLGSNSSAWQEDVQTEATKIDWKSDEKNLSKKFPLVNEEQVLETGSFFACFFEAPQNPVPIAIGDGIINVFWPNAFSFYTGEVEDILGDLDEIEDFDDEDEDDDDEDDDDDDKEIDLEAEERSRKKPKHEA</sequence>
<dbReference type="PANTHER" id="PTHR11875">
    <property type="entry name" value="TESTIS-SPECIFIC Y-ENCODED PROTEIN"/>
    <property type="match status" value="1"/>
</dbReference>
<evidence type="ECO:0000313" key="4">
    <source>
        <dbReference type="EMBL" id="CEH18909.1"/>
    </source>
</evidence>
<dbReference type="AlphaFoldDB" id="A0A0P1BQL1"/>
<feature type="compositionally biased region" description="Acidic residues" evidence="3">
    <location>
        <begin position="214"/>
        <end position="243"/>
    </location>
</feature>
<dbReference type="InterPro" id="IPR002164">
    <property type="entry name" value="NAP_family"/>
</dbReference>
<keyword evidence="5" id="KW-1185">Reference proteome</keyword>